<sequence length="913" mass="99216">MLLLYYLLFSSPAFAQERPTGVGWLTTANGIAFFTATDSVHGTEFWRTDGTAAGTYLVKDLKPGGESSYPHSLTNVNGTLYFVCNNFTIESETYYGSYETGYEIWKSDGTTEGTMKVNQVFHIVNDRSRDFQTLFHEIGNTVFYIEPTSSNQYHLVKTDGTQAGTVRLGLFYGYGYYDYENYSFATLNNLLYFPSLFPPYGNGIWKSNGTKNGTVLVKEFPHVYDQPNPYKTPISYLITSNNSLFFRGDTETNGRELWKSDGTTAGTTLVKDIVSGTGSSSPKYLTSMNNILYFTADNGTNGRELWRSDGTEPGTMLVKDIFVGAGSSEPASFTTINGVLYFTAYNATYGRELWKSDGTTSGTLLVKDIISGVTDSNPENLTNINGVLFFSTQTDKGGVQLWKSDGTAQGTTLVKTIHEPNEATIMPLISFTTSNGKLIFITDSQLWKSDGSKAGTVPVFGPISCSATGSILQEKWLNVTGYSVGAIPLNTSPSSSAQLTSFETSPNQGDNYGERIRGYLCAPYSGNYTFYLSGDDQCELYLSSDEDPTKKVKIASVATYSGNKEWNKFSSQKSASLSLVAGKKYYIEALHKEATGGDHLAVGWQTPAQSAITVIAGSYLSPFIASCSNAAQSSLVVNPSSGSILSGTSLYLKTIPGASSYTLQVSTSANFTTGVITKTTTSRLSTGTFYASFPELSLNQKYYVRVYTNLGLCWGPVTSFTTASAAGSAYVVNPSDGATTTGTSLYLNTVPGATTYTLQVSTSADFSTGVINRSTASRLSTGTYYAVFAELALNQKYYVRVKTNLSDTWGRTTSFTRVNATARLAASEESVQQSLESKVNLYPNPFEDKLTLVTEHTGKHSIHIVDNLGRTVYQATTQGNQTELNLAHLKQGVYVLKLSTEEGQTQIIKVVKK</sequence>
<dbReference type="InterPro" id="IPR030916">
    <property type="entry name" value="ELWxxDGT_rpt"/>
</dbReference>
<dbReference type="Gene3D" id="2.60.120.1560">
    <property type="match status" value="1"/>
</dbReference>
<feature type="chain" id="PRO_5025570754" evidence="2">
    <location>
        <begin position="16"/>
        <end position="913"/>
    </location>
</feature>
<dbReference type="InterPro" id="IPR011658">
    <property type="entry name" value="PA14_dom"/>
</dbReference>
<evidence type="ECO:0000313" key="5">
    <source>
        <dbReference type="Proteomes" id="UP000480178"/>
    </source>
</evidence>
<evidence type="ECO:0000313" key="4">
    <source>
        <dbReference type="EMBL" id="QHT70454.1"/>
    </source>
</evidence>
<dbReference type="Proteomes" id="UP000480178">
    <property type="component" value="Chromosome"/>
</dbReference>
<dbReference type="SMART" id="SM00758">
    <property type="entry name" value="PA14"/>
    <property type="match status" value="1"/>
</dbReference>
<feature type="signal peptide" evidence="2">
    <location>
        <begin position="1"/>
        <end position="15"/>
    </location>
</feature>
<dbReference type="KEGG" id="rhoz:GXP67_29260"/>
<dbReference type="RefSeq" id="WP_162446431.1">
    <property type="nucleotide sequence ID" value="NZ_CP048222.1"/>
</dbReference>
<dbReference type="Pfam" id="PF07691">
    <property type="entry name" value="PA14"/>
    <property type="match status" value="1"/>
</dbReference>
<evidence type="ECO:0000259" key="3">
    <source>
        <dbReference type="PROSITE" id="PS51820"/>
    </source>
</evidence>
<protein>
    <submittedName>
        <fullName evidence="4">T9SS type A sorting domain-containing protein</fullName>
    </submittedName>
</protein>
<dbReference type="InterPro" id="IPR013783">
    <property type="entry name" value="Ig-like_fold"/>
</dbReference>
<dbReference type="InterPro" id="IPR052387">
    <property type="entry name" value="Fibrocystin"/>
</dbReference>
<evidence type="ECO:0000256" key="1">
    <source>
        <dbReference type="ARBA" id="ARBA00022729"/>
    </source>
</evidence>
<name>A0A6C0GRF6_9BACT</name>
<reference evidence="4 5" key="1">
    <citation type="submission" date="2020-01" db="EMBL/GenBank/DDBJ databases">
        <authorList>
            <person name="Kim M.K."/>
        </authorList>
    </citation>
    <scope>NUCLEOTIDE SEQUENCE [LARGE SCALE GENOMIC DNA]</scope>
    <source>
        <strain evidence="4 5">172606-1</strain>
    </source>
</reference>
<dbReference type="PANTHER" id="PTHR46769:SF2">
    <property type="entry name" value="FIBROCYSTIN-L ISOFORM 2 PRECURSOR-RELATED"/>
    <property type="match status" value="1"/>
</dbReference>
<keyword evidence="5" id="KW-1185">Reference proteome</keyword>
<dbReference type="SUPFAM" id="SSF56988">
    <property type="entry name" value="Anthrax protective antigen"/>
    <property type="match status" value="1"/>
</dbReference>
<dbReference type="PROSITE" id="PS51820">
    <property type="entry name" value="PA14"/>
    <property type="match status" value="1"/>
</dbReference>
<dbReference type="EMBL" id="CP048222">
    <property type="protein sequence ID" value="QHT70454.1"/>
    <property type="molecule type" value="Genomic_DNA"/>
</dbReference>
<dbReference type="NCBIfam" id="TIGR04534">
    <property type="entry name" value="ELWxxDGT_rpt"/>
    <property type="match status" value="4"/>
</dbReference>
<proteinExistence type="predicted"/>
<dbReference type="Pfam" id="PF18962">
    <property type="entry name" value="Por_Secre_tail"/>
    <property type="match status" value="1"/>
</dbReference>
<accession>A0A6C0GRF6</accession>
<dbReference type="InterPro" id="IPR026444">
    <property type="entry name" value="Secre_tail"/>
</dbReference>
<evidence type="ECO:0000256" key="2">
    <source>
        <dbReference type="SAM" id="SignalP"/>
    </source>
</evidence>
<dbReference type="Gene3D" id="2.60.40.10">
    <property type="entry name" value="Immunoglobulins"/>
    <property type="match status" value="2"/>
</dbReference>
<organism evidence="4 5">
    <name type="scientific">Rhodocytophaga rosea</name>
    <dbReference type="NCBI Taxonomy" id="2704465"/>
    <lineage>
        <taxon>Bacteria</taxon>
        <taxon>Pseudomonadati</taxon>
        <taxon>Bacteroidota</taxon>
        <taxon>Cytophagia</taxon>
        <taxon>Cytophagales</taxon>
        <taxon>Rhodocytophagaceae</taxon>
        <taxon>Rhodocytophaga</taxon>
    </lineage>
</organism>
<dbReference type="PANTHER" id="PTHR46769">
    <property type="entry name" value="POLYCYSTIC KIDNEY AND HEPATIC DISEASE 1 (AUTOSOMAL RECESSIVE)-LIKE 1"/>
    <property type="match status" value="1"/>
</dbReference>
<dbReference type="NCBIfam" id="TIGR04183">
    <property type="entry name" value="Por_Secre_tail"/>
    <property type="match status" value="1"/>
</dbReference>
<keyword evidence="1 2" id="KW-0732">Signal</keyword>
<gene>
    <name evidence="4" type="ORF">GXP67_29260</name>
</gene>
<feature type="domain" description="PA14" evidence="3">
    <location>
        <begin position="467"/>
        <end position="619"/>
    </location>
</feature>
<dbReference type="AlphaFoldDB" id="A0A6C0GRF6"/>
<dbReference type="InterPro" id="IPR037524">
    <property type="entry name" value="PA14/GLEYA"/>
</dbReference>